<dbReference type="InterPro" id="IPR050879">
    <property type="entry name" value="Acyltransferase_3"/>
</dbReference>
<reference evidence="3 4" key="1">
    <citation type="submission" date="2023-03" db="EMBL/GenBank/DDBJ databases">
        <title>Halomonas sp. nov., isolated from Korean tranditional fermented seafood 'Jeotgal'.</title>
        <authorList>
            <person name="Kim B."/>
            <person name="Shin N.-R."/>
        </authorList>
    </citation>
    <scope>NUCLEOTIDE SEQUENCE [LARGE SCALE GENOMIC DNA]</scope>
    <source>
        <strain evidence="3 4">SG2L-4</strain>
    </source>
</reference>
<organism evidence="3 4">
    <name type="scientific">Halomonas piscis</name>
    <dbReference type="NCBI Taxonomy" id="3031727"/>
    <lineage>
        <taxon>Bacteria</taxon>
        <taxon>Pseudomonadati</taxon>
        <taxon>Pseudomonadota</taxon>
        <taxon>Gammaproteobacteria</taxon>
        <taxon>Oceanospirillales</taxon>
        <taxon>Halomonadaceae</taxon>
        <taxon>Halomonas</taxon>
    </lineage>
</organism>
<protein>
    <submittedName>
        <fullName evidence="3">Acyltransferase</fullName>
    </submittedName>
</protein>
<keyword evidence="1" id="KW-0812">Transmembrane</keyword>
<evidence type="ECO:0000259" key="2">
    <source>
        <dbReference type="Pfam" id="PF01757"/>
    </source>
</evidence>
<feature type="transmembrane region" description="Helical" evidence="1">
    <location>
        <begin position="157"/>
        <end position="175"/>
    </location>
</feature>
<keyword evidence="1" id="KW-1133">Transmembrane helix</keyword>
<feature type="transmembrane region" description="Helical" evidence="1">
    <location>
        <begin position="243"/>
        <end position="261"/>
    </location>
</feature>
<dbReference type="EMBL" id="CP119391">
    <property type="protein sequence ID" value="WNK21232.1"/>
    <property type="molecule type" value="Genomic_DNA"/>
</dbReference>
<evidence type="ECO:0000313" key="4">
    <source>
        <dbReference type="Proteomes" id="UP001301869"/>
    </source>
</evidence>
<feature type="transmembrane region" description="Helical" evidence="1">
    <location>
        <begin position="85"/>
        <end position="102"/>
    </location>
</feature>
<dbReference type="RefSeq" id="WP_311885231.1">
    <property type="nucleotide sequence ID" value="NZ_CP119391.1"/>
</dbReference>
<evidence type="ECO:0000313" key="3">
    <source>
        <dbReference type="EMBL" id="WNK21232.1"/>
    </source>
</evidence>
<keyword evidence="4" id="KW-1185">Reference proteome</keyword>
<dbReference type="Proteomes" id="UP001301869">
    <property type="component" value="Chromosome"/>
</dbReference>
<evidence type="ECO:0000256" key="1">
    <source>
        <dbReference type="SAM" id="Phobius"/>
    </source>
</evidence>
<keyword evidence="3" id="KW-0012">Acyltransferase</keyword>
<accession>A0ABY9Z2G7</accession>
<dbReference type="GO" id="GO:0016746">
    <property type="term" value="F:acyltransferase activity"/>
    <property type="evidence" value="ECO:0007669"/>
    <property type="project" value="UniProtKB-KW"/>
</dbReference>
<feature type="transmembrane region" description="Helical" evidence="1">
    <location>
        <begin position="213"/>
        <end position="231"/>
    </location>
</feature>
<feature type="transmembrane region" description="Helical" evidence="1">
    <location>
        <begin position="21"/>
        <end position="41"/>
    </location>
</feature>
<keyword evidence="3" id="KW-0808">Transferase</keyword>
<feature type="transmembrane region" description="Helical" evidence="1">
    <location>
        <begin position="187"/>
        <end position="206"/>
    </location>
</feature>
<keyword evidence="1" id="KW-0472">Membrane</keyword>
<feature type="transmembrane region" description="Helical" evidence="1">
    <location>
        <begin position="273"/>
        <end position="295"/>
    </location>
</feature>
<feature type="transmembrane region" description="Helical" evidence="1">
    <location>
        <begin position="131"/>
        <end position="150"/>
    </location>
</feature>
<sequence length="344" mass="38790">MTLAAGHRERDEQRTRALFNALSLIKVFGASLVMASHYAGAYFSTSFYSYGTGCFFVVAGYYALNQERSRGFYYLLKRLARLYPGYLLAVLIYLLARPLPLAEWPELLGHHLVFLLTASEPATVFALNPPFWSLPVFFTFFALVACLPRLEVRGWQVVVLMGMAAATVMLGADQWRNGYLELLAWPLHLYAFWLGGWLGRVVQFCLEGMRHRYTLLAGGLMLAVIACGMFHEWLTQTVFGGETYAYRGAMVVLHAALFWCVSRSPLITRRLAVLNFLGTVSFGVFLFHELPILWLKSVFPAPIAVVGSAALSVVLAWLSWRWVEVPAQRFIRPRLARWQASVAS</sequence>
<gene>
    <name evidence="3" type="ORF">P1P91_06035</name>
</gene>
<dbReference type="PANTHER" id="PTHR23028">
    <property type="entry name" value="ACETYLTRANSFERASE"/>
    <property type="match status" value="1"/>
</dbReference>
<dbReference type="Pfam" id="PF01757">
    <property type="entry name" value="Acyl_transf_3"/>
    <property type="match status" value="1"/>
</dbReference>
<name>A0ABY9Z2G7_9GAMM</name>
<feature type="transmembrane region" description="Helical" evidence="1">
    <location>
        <begin position="301"/>
        <end position="323"/>
    </location>
</feature>
<feature type="domain" description="Acyltransferase 3" evidence="2">
    <location>
        <begin position="20"/>
        <end position="320"/>
    </location>
</feature>
<dbReference type="InterPro" id="IPR002656">
    <property type="entry name" value="Acyl_transf_3_dom"/>
</dbReference>
<feature type="transmembrane region" description="Helical" evidence="1">
    <location>
        <begin position="47"/>
        <end position="64"/>
    </location>
</feature>
<proteinExistence type="predicted"/>
<dbReference type="PANTHER" id="PTHR23028:SF53">
    <property type="entry name" value="ACYL_TRANSF_3 DOMAIN-CONTAINING PROTEIN"/>
    <property type="match status" value="1"/>
</dbReference>